<gene>
    <name evidence="1" type="ORF">METZ01_LOCUS282345</name>
</gene>
<evidence type="ECO:0000313" key="1">
    <source>
        <dbReference type="EMBL" id="SVC29491.1"/>
    </source>
</evidence>
<proteinExistence type="predicted"/>
<organism evidence="1">
    <name type="scientific">marine metagenome</name>
    <dbReference type="NCBI Taxonomy" id="408172"/>
    <lineage>
        <taxon>unclassified sequences</taxon>
        <taxon>metagenomes</taxon>
        <taxon>ecological metagenomes</taxon>
    </lineage>
</organism>
<reference evidence="1" key="1">
    <citation type="submission" date="2018-05" db="EMBL/GenBank/DDBJ databases">
        <authorList>
            <person name="Lanie J.A."/>
            <person name="Ng W.-L."/>
            <person name="Kazmierczak K.M."/>
            <person name="Andrzejewski T.M."/>
            <person name="Davidsen T.M."/>
            <person name="Wayne K.J."/>
            <person name="Tettelin H."/>
            <person name="Glass J.I."/>
            <person name="Rusch D."/>
            <person name="Podicherti R."/>
            <person name="Tsui H.-C.T."/>
            <person name="Winkler M.E."/>
        </authorList>
    </citation>
    <scope>NUCLEOTIDE SEQUENCE</scope>
</reference>
<accession>A0A382L3M4</accession>
<name>A0A382L3M4_9ZZZZ</name>
<protein>
    <submittedName>
        <fullName evidence="1">Uncharacterized protein</fullName>
    </submittedName>
</protein>
<dbReference type="EMBL" id="UINC01083618">
    <property type="protein sequence ID" value="SVC29491.1"/>
    <property type="molecule type" value="Genomic_DNA"/>
</dbReference>
<dbReference type="AlphaFoldDB" id="A0A382L3M4"/>
<sequence length="107" mass="12315">MEGLKKAAYDLYLDHNDVEDSADAQVQFMYDSIYNIESLPDSVLDLMSEDKGKSDIVGHGNIEKLKKVFESGSSGEVAEAFMNRWEKPRVTHLDRRLEETQKRMPFE</sequence>